<gene>
    <name evidence="4" type="ORF">J2S90_000597</name>
    <name evidence="5" type="ORF">J2S93_001106</name>
</gene>
<dbReference type="Proteomes" id="UP001242995">
    <property type="component" value="Unassembled WGS sequence"/>
</dbReference>
<dbReference type="RefSeq" id="WP_306959106.1">
    <property type="nucleotide sequence ID" value="NZ_JAUSRG010000001.1"/>
</dbReference>
<protein>
    <submittedName>
        <fullName evidence="4">Glycosyltransferase involved in cell wall biosynthesis</fullName>
    </submittedName>
</protein>
<comment type="caution">
    <text evidence="4">The sequence shown here is derived from an EMBL/GenBank/DDBJ whole genome shotgun (WGS) entry which is preliminary data.</text>
</comment>
<evidence type="ECO:0000313" key="4">
    <source>
        <dbReference type="EMBL" id="MDP9903657.1"/>
    </source>
</evidence>
<keyword evidence="6" id="KW-1185">Reference proteome</keyword>
<name>A0AAW8DCS9_9MICC</name>
<dbReference type="EMBL" id="JAUSRG010000001">
    <property type="protein sequence ID" value="MDP9903657.1"/>
    <property type="molecule type" value="Genomic_DNA"/>
</dbReference>
<dbReference type="GO" id="GO:0016757">
    <property type="term" value="F:glycosyltransferase activity"/>
    <property type="evidence" value="ECO:0007669"/>
    <property type="project" value="InterPro"/>
</dbReference>
<dbReference type="Gene3D" id="3.40.50.2000">
    <property type="entry name" value="Glycogen Phosphorylase B"/>
    <property type="match status" value="2"/>
</dbReference>
<dbReference type="SUPFAM" id="SSF53756">
    <property type="entry name" value="UDP-Glycosyltransferase/glycogen phosphorylase"/>
    <property type="match status" value="1"/>
</dbReference>
<dbReference type="PANTHER" id="PTHR46401">
    <property type="entry name" value="GLYCOSYLTRANSFERASE WBBK-RELATED"/>
    <property type="match status" value="1"/>
</dbReference>
<dbReference type="EMBL" id="JAUSTF010000002">
    <property type="protein sequence ID" value="MDQ0179690.1"/>
    <property type="molecule type" value="Genomic_DNA"/>
</dbReference>
<accession>A0AAW8DCS9</accession>
<evidence type="ECO:0000259" key="2">
    <source>
        <dbReference type="Pfam" id="PF00534"/>
    </source>
</evidence>
<dbReference type="Pfam" id="PF09314">
    <property type="entry name" value="DUF1972"/>
    <property type="match status" value="1"/>
</dbReference>
<dbReference type="Pfam" id="PF00534">
    <property type="entry name" value="Glycos_transf_1"/>
    <property type="match status" value="1"/>
</dbReference>
<dbReference type="InterPro" id="IPR001296">
    <property type="entry name" value="Glyco_trans_1"/>
</dbReference>
<evidence type="ECO:0000256" key="1">
    <source>
        <dbReference type="ARBA" id="ARBA00022679"/>
    </source>
</evidence>
<keyword evidence="1" id="KW-0808">Transferase</keyword>
<dbReference type="AlphaFoldDB" id="A0AAW8DCS9"/>
<organism evidence="4 7">
    <name type="scientific">Arthrobacter bambusae</name>
    <dbReference type="NCBI Taxonomy" id="1338426"/>
    <lineage>
        <taxon>Bacteria</taxon>
        <taxon>Bacillati</taxon>
        <taxon>Actinomycetota</taxon>
        <taxon>Actinomycetes</taxon>
        <taxon>Micrococcales</taxon>
        <taxon>Micrococcaceae</taxon>
        <taxon>Arthrobacter</taxon>
    </lineage>
</organism>
<proteinExistence type="predicted"/>
<reference evidence="4 6" key="1">
    <citation type="submission" date="2023-07" db="EMBL/GenBank/DDBJ databases">
        <title>Sorghum-associated microbial communities from plants grown in Nebraska, USA.</title>
        <authorList>
            <person name="Schachtman D."/>
        </authorList>
    </citation>
    <scope>NUCLEOTIDE SEQUENCE</scope>
    <source>
        <strain evidence="4">DS1006</strain>
        <strain evidence="5 6">DS1016</strain>
    </source>
</reference>
<dbReference type="InterPro" id="IPR015393">
    <property type="entry name" value="DUF1972"/>
</dbReference>
<evidence type="ECO:0000313" key="6">
    <source>
        <dbReference type="Proteomes" id="UP001230951"/>
    </source>
</evidence>
<feature type="domain" description="DUF1972" evidence="3">
    <location>
        <begin position="113"/>
        <end position="176"/>
    </location>
</feature>
<evidence type="ECO:0000313" key="5">
    <source>
        <dbReference type="EMBL" id="MDQ0179690.1"/>
    </source>
</evidence>
<sequence>MTKSIAIIGTRGYPSYYGGFETAVRKLAPFLADCDWTVTVYGRRKASREVAAEADPRISQKITFGIENRSFSTLSFGLTSVLHAVRTKPDVALVMNVANGFWLPLLKLRGIPTLVNVDGMEWERAKWGRLARTVFRLGARLTAKFADELVADAKEIQHRWKVQFGRESTFIPYGGDEISPLELGEELRSRSYVLVVARFVPENTIHEFFEAADRLAKEYPVVVVGASGYGGELDEKAELLDRKHPNFNWLGRISDDARLFALWQHAGAYFHGHSVGGTNPALVQAMATGAPIVALDTAFNREVLGNDSIFTSNSPMDIYDSIVRLMESESLQEATSTSNIERARSLYSWSSVLEKYQDRLLCLVERKKNKNRP</sequence>
<evidence type="ECO:0000313" key="7">
    <source>
        <dbReference type="Proteomes" id="UP001242995"/>
    </source>
</evidence>
<dbReference type="GO" id="GO:0009103">
    <property type="term" value="P:lipopolysaccharide biosynthetic process"/>
    <property type="evidence" value="ECO:0007669"/>
    <property type="project" value="TreeGrafter"/>
</dbReference>
<dbReference type="Proteomes" id="UP001230951">
    <property type="component" value="Unassembled WGS sequence"/>
</dbReference>
<evidence type="ECO:0000259" key="3">
    <source>
        <dbReference type="Pfam" id="PF09314"/>
    </source>
</evidence>
<feature type="domain" description="Glycosyl transferase family 1" evidence="2">
    <location>
        <begin position="191"/>
        <end position="337"/>
    </location>
</feature>
<dbReference type="PANTHER" id="PTHR46401:SF2">
    <property type="entry name" value="GLYCOSYLTRANSFERASE WBBK-RELATED"/>
    <property type="match status" value="1"/>
</dbReference>